<keyword evidence="5" id="KW-1185">Reference proteome</keyword>
<dbReference type="PANTHER" id="PTHR24652:SF69">
    <property type="entry name" value="CUB DOMAIN-CONTAINING PROTEIN"/>
    <property type="match status" value="1"/>
</dbReference>
<dbReference type="InterPro" id="IPR023415">
    <property type="entry name" value="LDLR_class-A_CS"/>
</dbReference>
<reference evidence="4 5" key="1">
    <citation type="journal article" date="2017" name="PLoS Biol.">
        <title>The sea cucumber genome provides insights into morphological evolution and visceral regeneration.</title>
        <authorList>
            <person name="Zhang X."/>
            <person name="Sun L."/>
            <person name="Yuan J."/>
            <person name="Sun Y."/>
            <person name="Gao Y."/>
            <person name="Zhang L."/>
            <person name="Li S."/>
            <person name="Dai H."/>
            <person name="Hamel J.F."/>
            <person name="Liu C."/>
            <person name="Yu Y."/>
            <person name="Liu S."/>
            <person name="Lin W."/>
            <person name="Guo K."/>
            <person name="Jin S."/>
            <person name="Xu P."/>
            <person name="Storey K.B."/>
            <person name="Huan P."/>
            <person name="Zhang T."/>
            <person name="Zhou Y."/>
            <person name="Zhang J."/>
            <person name="Lin C."/>
            <person name="Li X."/>
            <person name="Xing L."/>
            <person name="Huo D."/>
            <person name="Sun M."/>
            <person name="Wang L."/>
            <person name="Mercier A."/>
            <person name="Li F."/>
            <person name="Yang H."/>
            <person name="Xiang J."/>
        </authorList>
    </citation>
    <scope>NUCLEOTIDE SEQUENCE [LARGE SCALE GENOMIC DNA]</scope>
    <source>
        <strain evidence="4">Shaxun</strain>
        <tissue evidence="4">Muscle</tissue>
    </source>
</reference>
<dbReference type="InterPro" id="IPR036055">
    <property type="entry name" value="LDL_receptor-like_sf"/>
</dbReference>
<dbReference type="Gene3D" id="4.10.400.10">
    <property type="entry name" value="Low-density Lipoprotein Receptor"/>
    <property type="match status" value="1"/>
</dbReference>
<dbReference type="InterPro" id="IPR035914">
    <property type="entry name" value="Sperma_CUB_dom_sf"/>
</dbReference>
<gene>
    <name evidence="4" type="ORF">BSL78_07607</name>
</gene>
<keyword evidence="1 2" id="KW-1015">Disulfide bond</keyword>
<protein>
    <recommendedName>
        <fullName evidence="3">CUB domain-containing protein</fullName>
    </recommendedName>
</protein>
<accession>A0A2G8L5A9</accession>
<evidence type="ECO:0000256" key="1">
    <source>
        <dbReference type="ARBA" id="ARBA00023157"/>
    </source>
</evidence>
<dbReference type="InterPro" id="IPR002172">
    <property type="entry name" value="LDrepeatLR_classA_rpt"/>
</dbReference>
<dbReference type="InterPro" id="IPR000859">
    <property type="entry name" value="CUB_dom"/>
</dbReference>
<dbReference type="OrthoDB" id="6514358at2759"/>
<evidence type="ECO:0000256" key="2">
    <source>
        <dbReference type="PROSITE-ProRule" id="PRU00124"/>
    </source>
</evidence>
<proteinExistence type="predicted"/>
<dbReference type="Pfam" id="PF00431">
    <property type="entry name" value="CUB"/>
    <property type="match status" value="1"/>
</dbReference>
<dbReference type="CDD" id="cd00112">
    <property type="entry name" value="LDLa"/>
    <property type="match status" value="1"/>
</dbReference>
<dbReference type="PROSITE" id="PS01180">
    <property type="entry name" value="CUB"/>
    <property type="match status" value="1"/>
</dbReference>
<dbReference type="Gene3D" id="2.60.120.290">
    <property type="entry name" value="Spermadhesin, CUB domain"/>
    <property type="match status" value="1"/>
</dbReference>
<dbReference type="SUPFAM" id="SSF57424">
    <property type="entry name" value="LDL receptor-like module"/>
    <property type="match status" value="1"/>
</dbReference>
<feature type="non-terminal residue" evidence="4">
    <location>
        <position position="173"/>
    </location>
</feature>
<dbReference type="AlphaFoldDB" id="A0A2G8L5A9"/>
<dbReference type="SUPFAM" id="SSF49854">
    <property type="entry name" value="Spermadhesin, CUB domain"/>
    <property type="match status" value="1"/>
</dbReference>
<dbReference type="InterPro" id="IPR042333">
    <property type="entry name" value="LRAD2/Mig-13-like"/>
</dbReference>
<dbReference type="Pfam" id="PF00057">
    <property type="entry name" value="Ldl_recept_a"/>
    <property type="match status" value="1"/>
</dbReference>
<name>A0A2G8L5A9_STIJA</name>
<feature type="non-terminal residue" evidence="4">
    <location>
        <position position="1"/>
    </location>
</feature>
<evidence type="ECO:0000259" key="3">
    <source>
        <dbReference type="PROSITE" id="PS01180"/>
    </source>
</evidence>
<comment type="caution">
    <text evidence="2">Lacks conserved residue(s) required for the propagation of feature annotation.</text>
</comment>
<dbReference type="SMART" id="SM00042">
    <property type="entry name" value="CUB"/>
    <property type="match status" value="1"/>
</dbReference>
<dbReference type="PROSITE" id="PS01209">
    <property type="entry name" value="LDLRA_1"/>
    <property type="match status" value="1"/>
</dbReference>
<dbReference type="Proteomes" id="UP000230750">
    <property type="component" value="Unassembled WGS sequence"/>
</dbReference>
<comment type="caution">
    <text evidence="4">The sequence shown here is derived from an EMBL/GenBank/DDBJ whole genome shotgun (WGS) entry which is preliminary data.</text>
</comment>
<dbReference type="SMART" id="SM00192">
    <property type="entry name" value="LDLa"/>
    <property type="match status" value="1"/>
</dbReference>
<dbReference type="PROSITE" id="PS50068">
    <property type="entry name" value="LDLRA_2"/>
    <property type="match status" value="1"/>
</dbReference>
<evidence type="ECO:0000313" key="4">
    <source>
        <dbReference type="EMBL" id="PIK55447.1"/>
    </source>
</evidence>
<evidence type="ECO:0000313" key="5">
    <source>
        <dbReference type="Proteomes" id="UP000230750"/>
    </source>
</evidence>
<sequence>PIPGEACGGGYIIGTGDQYEVHAAVEETTGHYLPNVSCSLQFRTENYEAFFIRIIKFNVESSRSCENDALFLYDGVEDPEKLMTETTHGLCGESLSLPNYFTTTAGDLTIKFRTDYANEAGGFTMFVTPFSKNEECDGGFQCLKDKKCMTPDAKCNGANQCKDGSDEPKNCRL</sequence>
<feature type="disulfide bond" evidence="2">
    <location>
        <begin position="136"/>
        <end position="148"/>
    </location>
</feature>
<dbReference type="PANTHER" id="PTHR24652">
    <property type="entry name" value="LOW-DENSITY LIPOPROTEIN RECEPTOR CLASS A DOMAIN-CONTAINING PROTEIN 2"/>
    <property type="match status" value="1"/>
</dbReference>
<organism evidence="4 5">
    <name type="scientific">Stichopus japonicus</name>
    <name type="common">Sea cucumber</name>
    <dbReference type="NCBI Taxonomy" id="307972"/>
    <lineage>
        <taxon>Eukaryota</taxon>
        <taxon>Metazoa</taxon>
        <taxon>Echinodermata</taxon>
        <taxon>Eleutherozoa</taxon>
        <taxon>Echinozoa</taxon>
        <taxon>Holothuroidea</taxon>
        <taxon>Aspidochirotacea</taxon>
        <taxon>Aspidochirotida</taxon>
        <taxon>Stichopodidae</taxon>
        <taxon>Apostichopus</taxon>
    </lineage>
</organism>
<dbReference type="EMBL" id="MRZV01000214">
    <property type="protein sequence ID" value="PIK55447.1"/>
    <property type="molecule type" value="Genomic_DNA"/>
</dbReference>
<feature type="domain" description="CUB" evidence="3">
    <location>
        <begin position="7"/>
        <end position="130"/>
    </location>
</feature>
<dbReference type="STRING" id="307972.A0A2G8L5A9"/>
<dbReference type="CDD" id="cd00041">
    <property type="entry name" value="CUB"/>
    <property type="match status" value="1"/>
</dbReference>